<accession>A0A4R9K200</accession>
<dbReference type="RefSeq" id="WP_135623451.1">
    <property type="nucleotide sequence ID" value="NZ_RQGD01000023.1"/>
</dbReference>
<evidence type="ECO:0000313" key="2">
    <source>
        <dbReference type="Proteomes" id="UP000297693"/>
    </source>
</evidence>
<evidence type="ECO:0000313" key="1">
    <source>
        <dbReference type="EMBL" id="TGL59762.1"/>
    </source>
</evidence>
<dbReference type="AlphaFoldDB" id="A0A4R9K200"/>
<dbReference type="Proteomes" id="UP000297693">
    <property type="component" value="Unassembled WGS sequence"/>
</dbReference>
<keyword evidence="1" id="KW-0808">Transferase</keyword>
<comment type="caution">
    <text evidence="1">The sequence shown here is derived from an EMBL/GenBank/DDBJ whole genome shotgun (WGS) entry which is preliminary data.</text>
</comment>
<reference evidence="1" key="1">
    <citation type="journal article" date="2019" name="PLoS Negl. Trop. Dis.">
        <title>Revisiting the worldwide diversity of Leptospira species in the environment.</title>
        <authorList>
            <person name="Vincent A.T."/>
            <person name="Schiettekatte O."/>
            <person name="Bourhy P."/>
            <person name="Veyrier F.J."/>
            <person name="Picardeau M."/>
        </authorList>
    </citation>
    <scope>NUCLEOTIDE SEQUENCE [LARGE SCALE GENOMIC DNA]</scope>
    <source>
        <strain evidence="1">201702476</strain>
    </source>
</reference>
<name>A0A4R9K200_9LEPT</name>
<proteinExistence type="predicted"/>
<sequence>METDKINPNMRDLTILLALKDREVYTQRWIDQNIFPDFYYVIADGSYADHNQKIFSQVNLENVNYIRFVPDSTYPIYIQKRLKSLNEIKTRFVLYADNDDFLIRDGLNQIMDYLDQNREITLVQGTVGRVVEEKEGNFSKISNWDHHLSNGTAYENIKVCLSTYYSLFYCISETKIQKKIFELFVESGTVSPYLVEEFQTYFSIAMSRPKVLPNYYYIRLANSVGSQDAGFSEKHKFDLCLDQNFHHSFHFLVNQLSSYLPEIDKSLLLEELRQYQISKIKTRHLRLKEHILVTLKSKIQRVTKSMHMVFKKKVFSGKDMGAIFNS</sequence>
<dbReference type="EMBL" id="RQGD01000023">
    <property type="protein sequence ID" value="TGL59762.1"/>
    <property type="molecule type" value="Genomic_DNA"/>
</dbReference>
<organism evidence="1 2">
    <name type="scientific">Leptospira ognonensis</name>
    <dbReference type="NCBI Taxonomy" id="2484945"/>
    <lineage>
        <taxon>Bacteria</taxon>
        <taxon>Pseudomonadati</taxon>
        <taxon>Spirochaetota</taxon>
        <taxon>Spirochaetia</taxon>
        <taxon>Leptospirales</taxon>
        <taxon>Leptospiraceae</taxon>
        <taxon>Leptospira</taxon>
    </lineage>
</organism>
<dbReference type="InterPro" id="IPR031042">
    <property type="entry name" value="Glyco_TIGR04440"/>
</dbReference>
<dbReference type="OrthoDB" id="9179784at2"/>
<dbReference type="NCBIfam" id="TIGR04440">
    <property type="entry name" value="glyco_TIGR04440"/>
    <property type="match status" value="1"/>
</dbReference>
<gene>
    <name evidence="1" type="ORF">EHQ58_08455</name>
</gene>
<dbReference type="InterPro" id="IPR029044">
    <property type="entry name" value="Nucleotide-diphossugar_trans"/>
</dbReference>
<protein>
    <submittedName>
        <fullName evidence="1">TIGR00180 family glycosyltransferase</fullName>
    </submittedName>
</protein>
<keyword evidence="2" id="KW-1185">Reference proteome</keyword>
<dbReference type="Gene3D" id="3.90.550.10">
    <property type="entry name" value="Spore Coat Polysaccharide Biosynthesis Protein SpsA, Chain A"/>
    <property type="match status" value="1"/>
</dbReference>
<dbReference type="SUPFAM" id="SSF53448">
    <property type="entry name" value="Nucleotide-diphospho-sugar transferases"/>
    <property type="match status" value="1"/>
</dbReference>
<dbReference type="GO" id="GO:0016740">
    <property type="term" value="F:transferase activity"/>
    <property type="evidence" value="ECO:0007669"/>
    <property type="project" value="UniProtKB-KW"/>
</dbReference>